<dbReference type="InterPro" id="IPR001972">
    <property type="entry name" value="Stomatin_HflK_fam"/>
</dbReference>
<evidence type="ECO:0000313" key="6">
    <source>
        <dbReference type="Proteomes" id="UP000001296"/>
    </source>
</evidence>
<dbReference type="EMBL" id="CP001698">
    <property type="protein sequence ID" value="ADN03144.1"/>
    <property type="molecule type" value="Genomic_DNA"/>
</dbReference>
<dbReference type="Pfam" id="PF16200">
    <property type="entry name" value="Band_7_C"/>
    <property type="match status" value="1"/>
</dbReference>
<sequence>MNPLLIPELIPLWIMSGIILLVLLVQILRSIRIVPAQTVLVVERLGKYSRTLGAGIHLLVPFMEKVKYVHTLKEQVIDVPKQPAITRDNVRIEIDGVLYLKLMDPVKASYGIEDYHYATIQLAQTTMRSVIGQLELDKTFEEREAINAAIVRGISDATEPWGVQIVRYEIQNIHVPQSILEAMEIQMKAEREKRAVVAQSEGEMESRINHSLGVMEELIQKSEGEKQARINEADGKAVEIRALAKATAESIRSLAGAVTREGGEDAVLLQISQQYVEELSQLARKETSLVLPLNLGDLSQVLESLTRAVREG</sequence>
<dbReference type="FunFam" id="3.30.479.30:FF:000004">
    <property type="entry name" value="Putative membrane protease family, stomatin"/>
    <property type="match status" value="1"/>
</dbReference>
<dbReference type="GO" id="GO:0005886">
    <property type="term" value="C:plasma membrane"/>
    <property type="evidence" value="ECO:0007669"/>
    <property type="project" value="UniProtKB-ARBA"/>
</dbReference>
<keyword evidence="3" id="KW-0812">Transmembrane</keyword>
<keyword evidence="3" id="KW-0472">Membrane</keyword>
<proteinExistence type="inferred from homology"/>
<comment type="subcellular location">
    <subcellularLocation>
        <location evidence="1">Membrane</location>
        <topology evidence="1">Single-pass membrane protein</topology>
    </subcellularLocation>
</comment>
<reference evidence="5 6" key="2">
    <citation type="journal article" date="2010" name="J. Bacteriol.">
        <title>Genome sequence of the polysaccharide-degrading, thermophilic anaerobe Spirochaeta thermophila DSM 6192.</title>
        <authorList>
            <person name="Angelov A."/>
            <person name="Liebl S."/>
            <person name="Ballschmiter M."/>
            <person name="Bomeke M."/>
            <person name="Lehmann R."/>
            <person name="Liesegang H."/>
            <person name="Daniel R."/>
            <person name="Liebl W."/>
        </authorList>
    </citation>
    <scope>NUCLEOTIDE SEQUENCE [LARGE SCALE GENOMIC DNA]</scope>
    <source>
        <strain evidence="6">ATCC 49972 / DSM 6192 / RI 19.B1</strain>
    </source>
</reference>
<comment type="similarity">
    <text evidence="2">Belongs to the band 7/mec-2 family.</text>
</comment>
<dbReference type="InterPro" id="IPR032435">
    <property type="entry name" value="STML2-like_C"/>
</dbReference>
<evidence type="ECO:0000256" key="3">
    <source>
        <dbReference type="SAM" id="Phobius"/>
    </source>
</evidence>
<dbReference type="InterPro" id="IPR050710">
    <property type="entry name" value="Band7/mec-2_domain"/>
</dbReference>
<dbReference type="PANTHER" id="PTHR43327">
    <property type="entry name" value="STOMATIN-LIKE PROTEIN 2, MITOCHONDRIAL"/>
    <property type="match status" value="1"/>
</dbReference>
<evidence type="ECO:0000256" key="2">
    <source>
        <dbReference type="ARBA" id="ARBA00008164"/>
    </source>
</evidence>
<dbReference type="CDD" id="cd08829">
    <property type="entry name" value="SPFH_paraslipin"/>
    <property type="match status" value="1"/>
</dbReference>
<organism evidence="5 6">
    <name type="scientific">Winmispira thermophila (strain ATCC 49972 / DSM 6192 / RI 19.B1)</name>
    <name type="common">Spirochaeta thermophila</name>
    <dbReference type="NCBI Taxonomy" id="665571"/>
    <lineage>
        <taxon>Bacteria</taxon>
        <taxon>Pseudomonadati</taxon>
        <taxon>Spirochaetota</taxon>
        <taxon>Spirochaetia</taxon>
        <taxon>Winmispirales</taxon>
        <taxon>Winmispiraceae</taxon>
        <taxon>Winmispira</taxon>
    </lineage>
</organism>
<reference key="1">
    <citation type="submission" date="2009-08" db="EMBL/GenBank/DDBJ databases">
        <title>The genome sequence of Spirochaeta thermophila DSM6192.</title>
        <authorList>
            <person name="Angelov A."/>
            <person name="Mientus M."/>
            <person name="Wittenberg S."/>
            <person name="Lehmann R."/>
            <person name="Liesegang H."/>
            <person name="Daniel R."/>
            <person name="Liebl W."/>
        </authorList>
    </citation>
    <scope>NUCLEOTIDE SEQUENCE</scope>
    <source>
        <strain>DSM 6192</strain>
    </source>
</reference>
<dbReference type="InterPro" id="IPR001107">
    <property type="entry name" value="Band_7"/>
</dbReference>
<dbReference type="InterPro" id="IPR036013">
    <property type="entry name" value="Band_7/SPFH_dom_sf"/>
</dbReference>
<dbReference type="SUPFAM" id="SSF117892">
    <property type="entry name" value="Band 7/SPFH domain"/>
    <property type="match status" value="1"/>
</dbReference>
<feature type="domain" description="Band 7" evidence="4">
    <location>
        <begin position="29"/>
        <end position="187"/>
    </location>
</feature>
<dbReference type="Proteomes" id="UP000001296">
    <property type="component" value="Chromosome"/>
</dbReference>
<dbReference type="HOGENOM" id="CLU_024949_2_2_12"/>
<dbReference type="AlphaFoldDB" id="E0RRP0"/>
<dbReference type="eggNOG" id="COG0330">
    <property type="taxonomic scope" value="Bacteria"/>
</dbReference>
<gene>
    <name evidence="5" type="ordered locus">STHERM_c22170</name>
</gene>
<protein>
    <recommendedName>
        <fullName evidence="4">Band 7 domain-containing protein</fullName>
    </recommendedName>
</protein>
<dbReference type="RefSeq" id="WP_013314982.1">
    <property type="nucleotide sequence ID" value="NC_014484.1"/>
</dbReference>
<dbReference type="PaxDb" id="665571-STHERM_c22170"/>
<dbReference type="Gene3D" id="3.30.479.30">
    <property type="entry name" value="Band 7 domain"/>
    <property type="match status" value="1"/>
</dbReference>
<dbReference type="SMART" id="SM00244">
    <property type="entry name" value="PHB"/>
    <property type="match status" value="1"/>
</dbReference>
<name>E0RRP0_WINT6</name>
<dbReference type="Pfam" id="PF01145">
    <property type="entry name" value="Band_7"/>
    <property type="match status" value="1"/>
</dbReference>
<accession>E0RRP0</accession>
<evidence type="ECO:0000259" key="4">
    <source>
        <dbReference type="SMART" id="SM00244"/>
    </source>
</evidence>
<feature type="transmembrane region" description="Helical" evidence="3">
    <location>
        <begin position="12"/>
        <end position="28"/>
    </location>
</feature>
<dbReference type="KEGG" id="sta:STHERM_c22170"/>
<evidence type="ECO:0000256" key="1">
    <source>
        <dbReference type="ARBA" id="ARBA00004167"/>
    </source>
</evidence>
<dbReference type="PANTHER" id="PTHR43327:SF10">
    <property type="entry name" value="STOMATIN-LIKE PROTEIN 2, MITOCHONDRIAL"/>
    <property type="match status" value="1"/>
</dbReference>
<keyword evidence="3" id="KW-1133">Transmembrane helix</keyword>
<dbReference type="GO" id="GO:0098552">
    <property type="term" value="C:side of membrane"/>
    <property type="evidence" value="ECO:0007669"/>
    <property type="project" value="UniProtKB-ARBA"/>
</dbReference>
<dbReference type="PRINTS" id="PR00721">
    <property type="entry name" value="STOMATIN"/>
</dbReference>
<evidence type="ECO:0000313" key="5">
    <source>
        <dbReference type="EMBL" id="ADN03144.1"/>
    </source>
</evidence>